<name>A0ABV1HDD0_9FIRM</name>
<dbReference type="EC" id="6.3.3.2" evidence="4"/>
<dbReference type="InterPro" id="IPR024185">
    <property type="entry name" value="FTHF_cligase-like_sf"/>
</dbReference>
<dbReference type="SUPFAM" id="SSF100950">
    <property type="entry name" value="NagB/RpiA/CoA transferase-like"/>
    <property type="match status" value="1"/>
</dbReference>
<dbReference type="RefSeq" id="WP_353530767.1">
    <property type="nucleotide sequence ID" value="NZ_JBBMEX010000006.1"/>
</dbReference>
<keyword evidence="5" id="KW-0436">Ligase</keyword>
<dbReference type="Pfam" id="PF01812">
    <property type="entry name" value="5-FTHF_cyc-lig"/>
    <property type="match status" value="1"/>
</dbReference>
<reference evidence="5 6" key="1">
    <citation type="submission" date="2024-03" db="EMBL/GenBank/DDBJ databases">
        <title>Human intestinal bacterial collection.</title>
        <authorList>
            <person name="Pauvert C."/>
            <person name="Hitch T.C.A."/>
            <person name="Clavel T."/>
        </authorList>
    </citation>
    <scope>NUCLEOTIDE SEQUENCE [LARGE SCALE GENOMIC DNA]</scope>
    <source>
        <strain evidence="5 6">CLA-AA-H185</strain>
    </source>
</reference>
<keyword evidence="3 4" id="KW-0067">ATP-binding</keyword>
<comment type="cofactor">
    <cofactor evidence="4">
        <name>Mg(2+)</name>
        <dbReference type="ChEBI" id="CHEBI:18420"/>
    </cofactor>
</comment>
<protein>
    <recommendedName>
        <fullName evidence="4">5-formyltetrahydrofolate cyclo-ligase</fullName>
        <ecNumber evidence="4">6.3.3.2</ecNumber>
    </recommendedName>
</protein>
<dbReference type="Proteomes" id="UP001454489">
    <property type="component" value="Unassembled WGS sequence"/>
</dbReference>
<evidence type="ECO:0000256" key="4">
    <source>
        <dbReference type="RuleBase" id="RU361279"/>
    </source>
</evidence>
<comment type="similarity">
    <text evidence="1 4">Belongs to the 5-formyltetrahydrofolate cyclo-ligase family.</text>
</comment>
<dbReference type="EMBL" id="JBBMEX010000006">
    <property type="protein sequence ID" value="MEQ2557714.1"/>
    <property type="molecule type" value="Genomic_DNA"/>
</dbReference>
<dbReference type="GO" id="GO:0030272">
    <property type="term" value="F:5-formyltetrahydrofolate cyclo-ligase activity"/>
    <property type="evidence" value="ECO:0007669"/>
    <property type="project" value="UniProtKB-EC"/>
</dbReference>
<evidence type="ECO:0000256" key="2">
    <source>
        <dbReference type="ARBA" id="ARBA00022741"/>
    </source>
</evidence>
<keyword evidence="4" id="KW-0479">Metal-binding</keyword>
<dbReference type="PANTHER" id="PTHR23407:SF1">
    <property type="entry name" value="5-FORMYLTETRAHYDROFOLATE CYCLO-LIGASE"/>
    <property type="match status" value="1"/>
</dbReference>
<comment type="caution">
    <text evidence="5">The sequence shown here is derived from an EMBL/GenBank/DDBJ whole genome shotgun (WGS) entry which is preliminary data.</text>
</comment>
<organism evidence="5 6">
    <name type="scientific">Maccoyibacter intestinihominis</name>
    <dbReference type="NCBI Taxonomy" id="3133499"/>
    <lineage>
        <taxon>Bacteria</taxon>
        <taxon>Bacillati</taxon>
        <taxon>Bacillota</taxon>
        <taxon>Clostridia</taxon>
        <taxon>Lachnospirales</taxon>
        <taxon>Lachnospiraceae</taxon>
        <taxon>Maccoyibacter</taxon>
    </lineage>
</organism>
<keyword evidence="2 4" id="KW-0547">Nucleotide-binding</keyword>
<proteinExistence type="inferred from homology"/>
<dbReference type="PIRSF" id="PIRSF006806">
    <property type="entry name" value="FTHF_cligase"/>
    <property type="match status" value="1"/>
</dbReference>
<gene>
    <name evidence="5" type="ORF">WMO43_07505</name>
</gene>
<accession>A0ABV1HDD0</accession>
<dbReference type="InterPro" id="IPR037171">
    <property type="entry name" value="NagB/RpiA_transferase-like"/>
</dbReference>
<dbReference type="NCBIfam" id="TIGR02727">
    <property type="entry name" value="MTHFS_bact"/>
    <property type="match status" value="1"/>
</dbReference>
<comment type="catalytic activity">
    <reaction evidence="4">
        <text>(6S)-5-formyl-5,6,7,8-tetrahydrofolate + ATP = (6R)-5,10-methenyltetrahydrofolate + ADP + phosphate</text>
        <dbReference type="Rhea" id="RHEA:10488"/>
        <dbReference type="ChEBI" id="CHEBI:30616"/>
        <dbReference type="ChEBI" id="CHEBI:43474"/>
        <dbReference type="ChEBI" id="CHEBI:57455"/>
        <dbReference type="ChEBI" id="CHEBI:57457"/>
        <dbReference type="ChEBI" id="CHEBI:456216"/>
        <dbReference type="EC" id="6.3.3.2"/>
    </reaction>
</comment>
<evidence type="ECO:0000313" key="6">
    <source>
        <dbReference type="Proteomes" id="UP001454489"/>
    </source>
</evidence>
<evidence type="ECO:0000256" key="1">
    <source>
        <dbReference type="ARBA" id="ARBA00010638"/>
    </source>
</evidence>
<dbReference type="InterPro" id="IPR002698">
    <property type="entry name" value="FTHF_cligase"/>
</dbReference>
<sequence>MVKNMVTKAQIRKELLQKREELPENLCKELSTNTKGQLTTWEELQNRGYFYAYYPLGTELSLLPLIQWLLDTGRRVALPKTDGDNMDFYEIQDLNEVRKGQFGVMEPIGEQKVCWEDAICLTPGVGFSIDGGRIGHGAGYYDRYFERHPRLLKVGIAYEFQIVDHIPTEVTDIPLQWIVTPDRTIKTTKS</sequence>
<keyword evidence="4" id="KW-0460">Magnesium</keyword>
<keyword evidence="6" id="KW-1185">Reference proteome</keyword>
<dbReference type="PANTHER" id="PTHR23407">
    <property type="entry name" value="ATPASE INHIBITOR/5-FORMYLTETRAHYDROFOLATE CYCLO-LIGASE"/>
    <property type="match status" value="1"/>
</dbReference>
<evidence type="ECO:0000313" key="5">
    <source>
        <dbReference type="EMBL" id="MEQ2557714.1"/>
    </source>
</evidence>
<dbReference type="Gene3D" id="3.40.50.10420">
    <property type="entry name" value="NagB/RpiA/CoA transferase-like"/>
    <property type="match status" value="1"/>
</dbReference>
<evidence type="ECO:0000256" key="3">
    <source>
        <dbReference type="ARBA" id="ARBA00022840"/>
    </source>
</evidence>